<dbReference type="RefSeq" id="WP_406826187.1">
    <property type="nucleotide sequence ID" value="NZ_CP157485.1"/>
</dbReference>
<dbReference type="GO" id="GO:0016209">
    <property type="term" value="F:antioxidant activity"/>
    <property type="evidence" value="ECO:0007669"/>
    <property type="project" value="InterPro"/>
</dbReference>
<dbReference type="PANTHER" id="PTHR42852">
    <property type="entry name" value="THIOL:DISULFIDE INTERCHANGE PROTEIN DSBE"/>
    <property type="match status" value="1"/>
</dbReference>
<dbReference type="CDD" id="cd02966">
    <property type="entry name" value="TlpA_like_family"/>
    <property type="match status" value="1"/>
</dbReference>
<proteinExistence type="predicted"/>
<feature type="domain" description="Thioredoxin" evidence="1">
    <location>
        <begin position="306"/>
        <end position="464"/>
    </location>
</feature>
<dbReference type="EMBL" id="CP157485">
    <property type="protein sequence ID" value="XBO48846.1"/>
    <property type="molecule type" value="Genomic_DNA"/>
</dbReference>
<name>A0AAU7K8U3_9SPHI</name>
<dbReference type="SUPFAM" id="SSF52833">
    <property type="entry name" value="Thioredoxin-like"/>
    <property type="match status" value="1"/>
</dbReference>
<dbReference type="PANTHER" id="PTHR42852:SF13">
    <property type="entry name" value="PROTEIN DIPZ"/>
    <property type="match status" value="1"/>
</dbReference>
<dbReference type="InterPro" id="IPR036249">
    <property type="entry name" value="Thioredoxin-like_sf"/>
</dbReference>
<dbReference type="InterPro" id="IPR050553">
    <property type="entry name" value="Thioredoxin_ResA/DsbE_sf"/>
</dbReference>
<dbReference type="AlphaFoldDB" id="A0AAU7K8U3"/>
<gene>
    <name evidence="2" type="ORF">ABEG20_04435</name>
</gene>
<reference evidence="2" key="1">
    <citation type="submission" date="2024-05" db="EMBL/GenBank/DDBJ databases">
        <authorList>
            <person name="Kim S."/>
            <person name="Heo J."/>
            <person name="Choi H."/>
            <person name="Choi Y."/>
            <person name="Kwon S.-W."/>
            <person name="Kim Y."/>
        </authorList>
    </citation>
    <scope>NUCLEOTIDE SEQUENCE</scope>
    <source>
        <strain evidence="2">KACC 23697</strain>
    </source>
</reference>
<protein>
    <submittedName>
        <fullName evidence="2">Redoxin domain-containing protein</fullName>
    </submittedName>
</protein>
<evidence type="ECO:0000313" key="2">
    <source>
        <dbReference type="EMBL" id="XBO48846.1"/>
    </source>
</evidence>
<dbReference type="GO" id="GO:0016491">
    <property type="term" value="F:oxidoreductase activity"/>
    <property type="evidence" value="ECO:0007669"/>
    <property type="project" value="InterPro"/>
</dbReference>
<dbReference type="Pfam" id="PF00578">
    <property type="entry name" value="AhpC-TSA"/>
    <property type="match status" value="1"/>
</dbReference>
<accession>A0AAU7K8U3</accession>
<dbReference type="PROSITE" id="PS51352">
    <property type="entry name" value="THIOREDOXIN_2"/>
    <property type="match status" value="1"/>
</dbReference>
<dbReference type="Gene3D" id="3.40.30.10">
    <property type="entry name" value="Glutaredoxin"/>
    <property type="match status" value="1"/>
</dbReference>
<organism evidence="2">
    <name type="scientific">Pedobacter sp. KACC 23697</name>
    <dbReference type="NCBI Taxonomy" id="3149230"/>
    <lineage>
        <taxon>Bacteria</taxon>
        <taxon>Pseudomonadati</taxon>
        <taxon>Bacteroidota</taxon>
        <taxon>Sphingobacteriia</taxon>
        <taxon>Sphingobacteriales</taxon>
        <taxon>Sphingobacteriaceae</taxon>
        <taxon>Pedobacter</taxon>
    </lineage>
</organism>
<evidence type="ECO:0000259" key="1">
    <source>
        <dbReference type="PROSITE" id="PS51352"/>
    </source>
</evidence>
<dbReference type="PROSITE" id="PS51257">
    <property type="entry name" value="PROKAR_LIPOPROTEIN"/>
    <property type="match status" value="1"/>
</dbReference>
<dbReference type="InterPro" id="IPR013766">
    <property type="entry name" value="Thioredoxin_domain"/>
</dbReference>
<sequence length="467" mass="53925">MFRKTIICLSLGVSCFIQLFAQSTRDFKKELEGIKSIQDTVVLHQKLSALATGSEEDLTLLAQYGLEKGWSRSQWDEFAAKRMPKEQFAFNKAQEKFFAEKDLNKKLAILSSIQKQFPNQKYGYNYALLAGDYARAGNFNQAMAYLQKTKDQDRLMAWSQLALVNDPKISKQVTLQVNQTLLQKNLPAEERLTLLNMKRYLLEQKQDYKNAAVIAKKILDLNQNPTQNEIDHYHILLSKSGNYQAAFPALEKMINKEIEDEEIKTEYKKAYQFMYPNRDVKAHLDSIQNVRVEQYEAKYKNYNGENLIKEKAPEFELLDANSKTVSMKDFKDKIMVIDFWATWCMPCKAALPGMQLLVDKYKNDPEVKFLFIHTKEITGESFNKVRDQSLSYFKAHDFTLPLYVDLKDKDTKTNKVAEQFKVTGIPHKVLIDRNGFIRLNSVGFNGSTPDLVAEMSAVIEKLKNQTN</sequence>
<dbReference type="InterPro" id="IPR000866">
    <property type="entry name" value="AhpC/TSA"/>
</dbReference>